<name>A0A502FG95_9PROT</name>
<dbReference type="InterPro" id="IPR035906">
    <property type="entry name" value="MetI-like_sf"/>
</dbReference>
<dbReference type="Gene3D" id="1.10.3720.10">
    <property type="entry name" value="MetI-like"/>
    <property type="match status" value="1"/>
</dbReference>
<dbReference type="GO" id="GO:0031460">
    <property type="term" value="P:glycine betaine transport"/>
    <property type="evidence" value="ECO:0007669"/>
    <property type="project" value="UniProtKB-ARBA"/>
</dbReference>
<dbReference type="Pfam" id="PF00528">
    <property type="entry name" value="BPD_transp_1"/>
    <property type="match status" value="1"/>
</dbReference>
<keyword evidence="3 6" id="KW-0812">Transmembrane</keyword>
<dbReference type="GO" id="GO:0055085">
    <property type="term" value="P:transmembrane transport"/>
    <property type="evidence" value="ECO:0007669"/>
    <property type="project" value="InterPro"/>
</dbReference>
<evidence type="ECO:0000256" key="3">
    <source>
        <dbReference type="ARBA" id="ARBA00022692"/>
    </source>
</evidence>
<feature type="transmembrane region" description="Helical" evidence="6">
    <location>
        <begin position="212"/>
        <end position="235"/>
    </location>
</feature>
<proteinExistence type="inferred from homology"/>
<dbReference type="FunFam" id="1.10.3720.10:FF:000001">
    <property type="entry name" value="Glycine betaine ABC transporter, permease"/>
    <property type="match status" value="1"/>
</dbReference>
<dbReference type="GO" id="GO:0005886">
    <property type="term" value="C:plasma membrane"/>
    <property type="evidence" value="ECO:0007669"/>
    <property type="project" value="UniProtKB-SubCell"/>
</dbReference>
<comment type="caution">
    <text evidence="8">The sequence shown here is derived from an EMBL/GenBank/DDBJ whole genome shotgun (WGS) entry which is preliminary data.</text>
</comment>
<feature type="transmembrane region" description="Helical" evidence="6">
    <location>
        <begin position="51"/>
        <end position="74"/>
    </location>
</feature>
<dbReference type="OrthoDB" id="9801163at2"/>
<evidence type="ECO:0000256" key="4">
    <source>
        <dbReference type="ARBA" id="ARBA00022989"/>
    </source>
</evidence>
<evidence type="ECO:0000256" key="1">
    <source>
        <dbReference type="ARBA" id="ARBA00004651"/>
    </source>
</evidence>
<sequence>MTRRALRLGAEAVAFLAALLAAPQAEALWRALFPEVARPTYLQDPWLSLLGWHLALSLGAVALAALIGVPAGVLATRAGGRRLRPLLDAVFSLAQSIPPVAAIALALPLLGFGAAPTLLALVLYAALPVLRATVSGLDSVPPGAVEAARGLGLSGWQRLRDVELPLARPVMLAGLRVAVTLSVATTAVGAIAGTRCLGTPIVTGLANANPSYVLQGAIFTAWLALLLDRALGLLAPAAPEGPARP</sequence>
<gene>
    <name evidence="8" type="ORF">EAH89_22790</name>
</gene>
<dbReference type="InterPro" id="IPR000515">
    <property type="entry name" value="MetI-like"/>
</dbReference>
<dbReference type="PROSITE" id="PS50928">
    <property type="entry name" value="ABC_TM1"/>
    <property type="match status" value="1"/>
</dbReference>
<protein>
    <submittedName>
        <fullName evidence="8">ABC transporter permease</fullName>
    </submittedName>
</protein>
<evidence type="ECO:0000256" key="6">
    <source>
        <dbReference type="RuleBase" id="RU363032"/>
    </source>
</evidence>
<dbReference type="RefSeq" id="WP_140886028.1">
    <property type="nucleotide sequence ID" value="NZ_RCZP01000032.1"/>
</dbReference>
<accession>A0A502FG95</accession>
<keyword evidence="5 6" id="KW-0472">Membrane</keyword>
<feature type="domain" description="ABC transmembrane type-1" evidence="7">
    <location>
        <begin position="50"/>
        <end position="235"/>
    </location>
</feature>
<dbReference type="CDD" id="cd06261">
    <property type="entry name" value="TM_PBP2"/>
    <property type="match status" value="1"/>
</dbReference>
<dbReference type="Proteomes" id="UP000317078">
    <property type="component" value="Unassembled WGS sequence"/>
</dbReference>
<feature type="transmembrane region" description="Helical" evidence="6">
    <location>
        <begin position="113"/>
        <end position="130"/>
    </location>
</feature>
<dbReference type="SUPFAM" id="SSF161098">
    <property type="entry name" value="MetI-like"/>
    <property type="match status" value="1"/>
</dbReference>
<keyword evidence="2 6" id="KW-0813">Transport</keyword>
<evidence type="ECO:0000259" key="7">
    <source>
        <dbReference type="PROSITE" id="PS50928"/>
    </source>
</evidence>
<feature type="transmembrane region" description="Helical" evidence="6">
    <location>
        <begin position="170"/>
        <end position="192"/>
    </location>
</feature>
<comment type="similarity">
    <text evidence="6">Belongs to the binding-protein-dependent transport system permease family.</text>
</comment>
<keyword evidence="9" id="KW-1185">Reference proteome</keyword>
<evidence type="ECO:0000256" key="5">
    <source>
        <dbReference type="ARBA" id="ARBA00023136"/>
    </source>
</evidence>
<organism evidence="8 9">
    <name type="scientific">Muricoccus nepalensis</name>
    <dbReference type="NCBI Taxonomy" id="1854500"/>
    <lineage>
        <taxon>Bacteria</taxon>
        <taxon>Pseudomonadati</taxon>
        <taxon>Pseudomonadota</taxon>
        <taxon>Alphaproteobacteria</taxon>
        <taxon>Acetobacterales</taxon>
        <taxon>Roseomonadaceae</taxon>
        <taxon>Muricoccus</taxon>
    </lineage>
</organism>
<dbReference type="EMBL" id="RCZP01000032">
    <property type="protein sequence ID" value="TPG48411.1"/>
    <property type="molecule type" value="Genomic_DNA"/>
</dbReference>
<dbReference type="InterPro" id="IPR051204">
    <property type="entry name" value="ABC_transp_perm/SBD"/>
</dbReference>
<evidence type="ECO:0000313" key="9">
    <source>
        <dbReference type="Proteomes" id="UP000317078"/>
    </source>
</evidence>
<keyword evidence="4 6" id="KW-1133">Transmembrane helix</keyword>
<evidence type="ECO:0000313" key="8">
    <source>
        <dbReference type="EMBL" id="TPG48411.1"/>
    </source>
</evidence>
<comment type="subcellular location">
    <subcellularLocation>
        <location evidence="1 6">Cell membrane</location>
        <topology evidence="1 6">Multi-pass membrane protein</topology>
    </subcellularLocation>
</comment>
<dbReference type="AlphaFoldDB" id="A0A502FG95"/>
<reference evidence="8 9" key="1">
    <citation type="journal article" date="2019" name="Environ. Microbiol.">
        <title>Species interactions and distinct microbial communities in high Arctic permafrost affected cryosols are associated with the CH4 and CO2 gas fluxes.</title>
        <authorList>
            <person name="Altshuler I."/>
            <person name="Hamel J."/>
            <person name="Turney S."/>
            <person name="Magnuson E."/>
            <person name="Levesque R."/>
            <person name="Greer C."/>
            <person name="Whyte L.G."/>
        </authorList>
    </citation>
    <scope>NUCLEOTIDE SEQUENCE [LARGE SCALE GENOMIC DNA]</scope>
    <source>
        <strain evidence="8 9">S9.3B</strain>
    </source>
</reference>
<evidence type="ECO:0000256" key="2">
    <source>
        <dbReference type="ARBA" id="ARBA00022448"/>
    </source>
</evidence>
<dbReference type="PANTHER" id="PTHR30177">
    <property type="entry name" value="GLYCINE BETAINE/L-PROLINE TRANSPORT SYSTEM PERMEASE PROTEIN PROW"/>
    <property type="match status" value="1"/>
</dbReference>